<gene>
    <name evidence="2" type="ORF">N4G62_09760</name>
</gene>
<evidence type="ECO:0000313" key="2">
    <source>
        <dbReference type="EMBL" id="MDZ7282310.1"/>
    </source>
</evidence>
<proteinExistence type="predicted"/>
<feature type="transmembrane region" description="Helical" evidence="1">
    <location>
        <begin position="30"/>
        <end position="52"/>
    </location>
</feature>
<reference evidence="3" key="1">
    <citation type="submission" date="2023-07" db="EMBL/GenBank/DDBJ databases">
        <title>Whole genome sequence analysis of rice epiphytic Sphingomonas sanguinis OsEp_Plm_15B2.</title>
        <authorList>
            <person name="Sahu K.P."/>
            <person name="Asharani P."/>
            <person name="Reddy B."/>
            <person name="Kumar A."/>
        </authorList>
    </citation>
    <scope>NUCLEOTIDE SEQUENCE [LARGE SCALE GENOMIC DNA]</scope>
    <source>
        <strain evidence="3">OsEp_Plm_15B2</strain>
    </source>
</reference>
<sequence length="58" mass="5985">MVVIGCLSLFLLPLIGLVVGGYFGGLTVGLWVAAGGFLLALAACCLSFFALMKARPPR</sequence>
<dbReference type="Proteomes" id="UP001292182">
    <property type="component" value="Unassembled WGS sequence"/>
</dbReference>
<evidence type="ECO:0000313" key="3">
    <source>
        <dbReference type="Proteomes" id="UP001292182"/>
    </source>
</evidence>
<comment type="caution">
    <text evidence="2">The sequence shown here is derived from an EMBL/GenBank/DDBJ whole genome shotgun (WGS) entry which is preliminary data.</text>
</comment>
<organism evidence="2 3">
    <name type="scientific">Sphingomonas sanguinis</name>
    <dbReference type="NCBI Taxonomy" id="33051"/>
    <lineage>
        <taxon>Bacteria</taxon>
        <taxon>Pseudomonadati</taxon>
        <taxon>Pseudomonadota</taxon>
        <taxon>Alphaproteobacteria</taxon>
        <taxon>Sphingomonadales</taxon>
        <taxon>Sphingomonadaceae</taxon>
        <taxon>Sphingomonas</taxon>
    </lineage>
</organism>
<name>A0ABU5LRI2_9SPHN</name>
<keyword evidence="1" id="KW-0812">Transmembrane</keyword>
<accession>A0ABU5LRI2</accession>
<dbReference type="EMBL" id="JAOBTW010000009">
    <property type="protein sequence ID" value="MDZ7282310.1"/>
    <property type="molecule type" value="Genomic_DNA"/>
</dbReference>
<keyword evidence="1" id="KW-0472">Membrane</keyword>
<protein>
    <submittedName>
        <fullName evidence="2">Uncharacterized protein</fullName>
    </submittedName>
</protein>
<keyword evidence="3" id="KW-1185">Reference proteome</keyword>
<evidence type="ECO:0000256" key="1">
    <source>
        <dbReference type="SAM" id="Phobius"/>
    </source>
</evidence>
<keyword evidence="1" id="KW-1133">Transmembrane helix</keyword>